<dbReference type="SUPFAM" id="SSF52540">
    <property type="entry name" value="P-loop containing nucleoside triphosphate hydrolases"/>
    <property type="match status" value="1"/>
</dbReference>
<evidence type="ECO:0000256" key="5">
    <source>
        <dbReference type="ARBA" id="ARBA00022694"/>
    </source>
</evidence>
<evidence type="ECO:0000256" key="9">
    <source>
        <dbReference type="ARBA" id="ARBA00022842"/>
    </source>
</evidence>
<evidence type="ECO:0000313" key="11">
    <source>
        <dbReference type="EMBL" id="SFT03880.1"/>
    </source>
</evidence>
<evidence type="ECO:0000256" key="4">
    <source>
        <dbReference type="ARBA" id="ARBA00022490"/>
    </source>
</evidence>
<evidence type="ECO:0000256" key="3">
    <source>
        <dbReference type="ARBA" id="ARBA00019010"/>
    </source>
</evidence>
<evidence type="ECO:0000313" key="12">
    <source>
        <dbReference type="Proteomes" id="UP000183209"/>
    </source>
</evidence>
<dbReference type="PANTHER" id="PTHR33540">
    <property type="entry name" value="TRNA THREONYLCARBAMOYLADENOSINE BIOSYNTHESIS PROTEIN TSAE"/>
    <property type="match status" value="1"/>
</dbReference>
<dbReference type="RefSeq" id="WP_074979398.1">
    <property type="nucleotide sequence ID" value="NZ_FPAG01000007.1"/>
</dbReference>
<organism evidence="11 12">
    <name type="scientific">Zhouia amylolytica</name>
    <dbReference type="NCBI Taxonomy" id="376730"/>
    <lineage>
        <taxon>Bacteria</taxon>
        <taxon>Pseudomonadati</taxon>
        <taxon>Bacteroidota</taxon>
        <taxon>Flavobacteriia</taxon>
        <taxon>Flavobacteriales</taxon>
        <taxon>Flavobacteriaceae</taxon>
        <taxon>Zhouia</taxon>
    </lineage>
</organism>
<sequence length="132" mass="15200">MNYTLTDIPQIANYIIKNAKSNILLFYGEMGVGKTTLIKEIVKELGVNDVTSSPTFSIVNEYEGNSGKIYHFDFYRLETEEEAYDIGFEDYIYTDAICLIEWPEKIENLLPENATKIMITKVLDNKRSLILK</sequence>
<gene>
    <name evidence="11" type="ORF">SAMN04487906_2657</name>
</gene>
<dbReference type="GO" id="GO:0046872">
    <property type="term" value="F:metal ion binding"/>
    <property type="evidence" value="ECO:0007669"/>
    <property type="project" value="UniProtKB-KW"/>
</dbReference>
<evidence type="ECO:0000256" key="1">
    <source>
        <dbReference type="ARBA" id="ARBA00004496"/>
    </source>
</evidence>
<keyword evidence="5" id="KW-0819">tRNA processing</keyword>
<dbReference type="Proteomes" id="UP000183209">
    <property type="component" value="Unassembled WGS sequence"/>
</dbReference>
<evidence type="ECO:0000256" key="8">
    <source>
        <dbReference type="ARBA" id="ARBA00022840"/>
    </source>
</evidence>
<dbReference type="InterPro" id="IPR027417">
    <property type="entry name" value="P-loop_NTPase"/>
</dbReference>
<dbReference type="GO" id="GO:0005737">
    <property type="term" value="C:cytoplasm"/>
    <property type="evidence" value="ECO:0007669"/>
    <property type="project" value="UniProtKB-SubCell"/>
</dbReference>
<evidence type="ECO:0000256" key="10">
    <source>
        <dbReference type="ARBA" id="ARBA00032441"/>
    </source>
</evidence>
<dbReference type="Gene3D" id="3.40.50.300">
    <property type="entry name" value="P-loop containing nucleotide triphosphate hydrolases"/>
    <property type="match status" value="1"/>
</dbReference>
<comment type="subcellular location">
    <subcellularLocation>
        <location evidence="1">Cytoplasm</location>
    </subcellularLocation>
</comment>
<keyword evidence="6" id="KW-0479">Metal-binding</keyword>
<keyword evidence="9" id="KW-0460">Magnesium</keyword>
<keyword evidence="8" id="KW-0067">ATP-binding</keyword>
<accession>A0A1I6UR46</accession>
<proteinExistence type="inferred from homology"/>
<name>A0A1I6UR46_9FLAO</name>
<reference evidence="11 12" key="1">
    <citation type="submission" date="2016-10" db="EMBL/GenBank/DDBJ databases">
        <authorList>
            <person name="de Groot N.N."/>
        </authorList>
    </citation>
    <scope>NUCLEOTIDE SEQUENCE [LARGE SCALE GENOMIC DNA]</scope>
    <source>
        <strain evidence="11 12">CGMCC 1.6114</strain>
    </source>
</reference>
<dbReference type="PANTHER" id="PTHR33540:SF2">
    <property type="entry name" value="TRNA THREONYLCARBAMOYLADENOSINE BIOSYNTHESIS PROTEIN TSAE"/>
    <property type="match status" value="1"/>
</dbReference>
<dbReference type="NCBIfam" id="TIGR00150">
    <property type="entry name" value="T6A_YjeE"/>
    <property type="match status" value="1"/>
</dbReference>
<evidence type="ECO:0000256" key="6">
    <source>
        <dbReference type="ARBA" id="ARBA00022723"/>
    </source>
</evidence>
<dbReference type="InterPro" id="IPR003442">
    <property type="entry name" value="T6A_TsaE"/>
</dbReference>
<dbReference type="EMBL" id="FPAG01000007">
    <property type="protein sequence ID" value="SFT03880.1"/>
    <property type="molecule type" value="Genomic_DNA"/>
</dbReference>
<evidence type="ECO:0000256" key="7">
    <source>
        <dbReference type="ARBA" id="ARBA00022741"/>
    </source>
</evidence>
<protein>
    <recommendedName>
        <fullName evidence="3">tRNA threonylcarbamoyladenosine biosynthesis protein TsaE</fullName>
    </recommendedName>
    <alternativeName>
        <fullName evidence="10">t(6)A37 threonylcarbamoyladenosine biosynthesis protein TsaE</fullName>
    </alternativeName>
</protein>
<keyword evidence="7" id="KW-0547">Nucleotide-binding</keyword>
<evidence type="ECO:0000256" key="2">
    <source>
        <dbReference type="ARBA" id="ARBA00007599"/>
    </source>
</evidence>
<keyword evidence="4" id="KW-0963">Cytoplasm</keyword>
<dbReference type="OrthoDB" id="9815896at2"/>
<comment type="similarity">
    <text evidence="2">Belongs to the TsaE family.</text>
</comment>
<dbReference type="AlphaFoldDB" id="A0A1I6UR46"/>
<dbReference type="GO" id="GO:0002949">
    <property type="term" value="P:tRNA threonylcarbamoyladenosine modification"/>
    <property type="evidence" value="ECO:0007669"/>
    <property type="project" value="InterPro"/>
</dbReference>
<dbReference type="GO" id="GO:0005524">
    <property type="term" value="F:ATP binding"/>
    <property type="evidence" value="ECO:0007669"/>
    <property type="project" value="UniProtKB-KW"/>
</dbReference>
<dbReference type="Pfam" id="PF02367">
    <property type="entry name" value="TsaE"/>
    <property type="match status" value="1"/>
</dbReference>